<dbReference type="EMBL" id="CP151108">
    <property type="protein sequence ID" value="WZF29913.1"/>
    <property type="molecule type" value="Genomic_DNA"/>
</dbReference>
<dbReference type="EMBL" id="CP151108">
    <property type="protein sequence ID" value="WZF29907.1"/>
    <property type="molecule type" value="Genomic_DNA"/>
</dbReference>
<dbReference type="EMBL" id="CP151108">
    <property type="protein sequence ID" value="WZF29910.1"/>
    <property type="molecule type" value="Genomic_DNA"/>
</dbReference>
<sequence>MKDVLALQQLNEGTDVQPEWTTVTWTVTGFMSTVSNHC</sequence>
<evidence type="ECO:0000313" key="9">
    <source>
        <dbReference type="EMBL" id="WZF29915.1"/>
    </source>
</evidence>
<dbReference type="EMBL" id="CP151108">
    <property type="protein sequence ID" value="WZF29915.1"/>
    <property type="molecule type" value="Genomic_DNA"/>
</dbReference>
<evidence type="ECO:0000313" key="3">
    <source>
        <dbReference type="EMBL" id="WZF29909.1"/>
    </source>
</evidence>
<reference evidence="3 10" key="1">
    <citation type="submission" date="2024-04" db="EMBL/GenBank/DDBJ databases">
        <title>Complete genome sequence of Bacillus mobilis strains derived from soil.</title>
        <authorList>
            <person name="Jung H."/>
            <person name="Choi S."/>
            <person name="Kim Y."/>
            <person name="Han J.A."/>
            <person name="Kim E.Y."/>
            <person name="Lee H.-S."/>
        </authorList>
    </citation>
    <scope>NUCLEOTIDE SEQUENCE [LARGE SCALE GENOMIC DNA]</scope>
    <source>
        <strain evidence="3 10">IMGN7</strain>
    </source>
</reference>
<evidence type="ECO:0000313" key="8">
    <source>
        <dbReference type="EMBL" id="WZF29914.1"/>
    </source>
</evidence>
<dbReference type="EMBL" id="CP151108">
    <property type="protein sequence ID" value="WZF29914.1"/>
    <property type="molecule type" value="Genomic_DNA"/>
</dbReference>
<dbReference type="RefSeq" id="WP_222124844.1">
    <property type="nucleotide sequence ID" value="NZ_CP151108.1"/>
</dbReference>
<dbReference type="EMBL" id="CP151108">
    <property type="protein sequence ID" value="WZF29911.1"/>
    <property type="molecule type" value="Genomic_DNA"/>
</dbReference>
<dbReference type="EMBL" id="CP151108">
    <property type="protein sequence ID" value="WZF29909.1"/>
    <property type="molecule type" value="Genomic_DNA"/>
</dbReference>
<evidence type="ECO:0000313" key="10">
    <source>
        <dbReference type="Proteomes" id="UP001485505"/>
    </source>
</evidence>
<name>A0ABZ2VL33_9BACI</name>
<dbReference type="EMBL" id="CP151108">
    <property type="protein sequence ID" value="WZF29912.1"/>
    <property type="molecule type" value="Genomic_DNA"/>
</dbReference>
<protein>
    <submittedName>
        <fullName evidence="3">Class III lanthipeptide</fullName>
    </submittedName>
</protein>
<evidence type="ECO:0000313" key="7">
    <source>
        <dbReference type="EMBL" id="WZF29913.1"/>
    </source>
</evidence>
<evidence type="ECO:0000313" key="5">
    <source>
        <dbReference type="EMBL" id="WZF29911.1"/>
    </source>
</evidence>
<dbReference type="EMBL" id="CP151108">
    <property type="protein sequence ID" value="WZF29908.1"/>
    <property type="molecule type" value="Genomic_DNA"/>
</dbReference>
<evidence type="ECO:0000313" key="4">
    <source>
        <dbReference type="EMBL" id="WZF29910.1"/>
    </source>
</evidence>
<keyword evidence="10" id="KW-1185">Reference proteome</keyword>
<evidence type="ECO:0000313" key="2">
    <source>
        <dbReference type="EMBL" id="WZF29908.1"/>
    </source>
</evidence>
<accession>A0ABZ2VL33</accession>
<organism evidence="3 10">
    <name type="scientific">Bacillus paramobilis</name>
    <dbReference type="NCBI Taxonomy" id="2817477"/>
    <lineage>
        <taxon>Bacteria</taxon>
        <taxon>Bacillati</taxon>
        <taxon>Bacillota</taxon>
        <taxon>Bacilli</taxon>
        <taxon>Bacillales</taxon>
        <taxon>Bacillaceae</taxon>
        <taxon>Bacillus</taxon>
        <taxon>Bacillus cereus group</taxon>
    </lineage>
</organism>
<dbReference type="NCBIfam" id="NF038154">
    <property type="entry name" value="lanthi_III_a"/>
    <property type="match status" value="1"/>
</dbReference>
<evidence type="ECO:0000313" key="1">
    <source>
        <dbReference type="EMBL" id="WZF29907.1"/>
    </source>
</evidence>
<gene>
    <name evidence="1" type="ORF">AABL52_21805</name>
    <name evidence="2" type="ORF">AABL52_21810</name>
    <name evidence="3" type="ORF">AABL52_21815</name>
    <name evidence="4" type="ORF">AABL52_21820</name>
    <name evidence="5" type="ORF">AABL52_21825</name>
    <name evidence="6" type="ORF">AABL52_21830</name>
    <name evidence="7" type="ORF">AABL52_21835</name>
    <name evidence="8" type="ORF">AABL52_21840</name>
    <name evidence="9" type="ORF">AABL52_21845</name>
</gene>
<evidence type="ECO:0000313" key="6">
    <source>
        <dbReference type="EMBL" id="WZF29912.1"/>
    </source>
</evidence>
<proteinExistence type="predicted"/>
<dbReference type="Proteomes" id="UP001485505">
    <property type="component" value="Chromosome"/>
</dbReference>